<organism evidence="3 4">
    <name type="scientific">Cecembia rubra</name>
    <dbReference type="NCBI Taxonomy" id="1485585"/>
    <lineage>
        <taxon>Bacteria</taxon>
        <taxon>Pseudomonadati</taxon>
        <taxon>Bacteroidota</taxon>
        <taxon>Cytophagia</taxon>
        <taxon>Cytophagales</taxon>
        <taxon>Cyclobacteriaceae</taxon>
        <taxon>Cecembia</taxon>
    </lineage>
</organism>
<name>A0A2P8DPW3_9BACT</name>
<dbReference type="PROSITE" id="PS51257">
    <property type="entry name" value="PROKAR_LIPOPROTEIN"/>
    <property type="match status" value="1"/>
</dbReference>
<evidence type="ECO:0000313" key="3">
    <source>
        <dbReference type="EMBL" id="PSK99250.1"/>
    </source>
</evidence>
<dbReference type="Gene3D" id="3.40.50.1820">
    <property type="entry name" value="alpha/beta hydrolase"/>
    <property type="match status" value="1"/>
</dbReference>
<dbReference type="InterPro" id="IPR029058">
    <property type="entry name" value="AB_hydrolase_fold"/>
</dbReference>
<dbReference type="PANTHER" id="PTHR48081">
    <property type="entry name" value="AB HYDROLASE SUPERFAMILY PROTEIN C4A8.06C"/>
    <property type="match status" value="1"/>
</dbReference>
<dbReference type="SUPFAM" id="SSF53474">
    <property type="entry name" value="alpha/beta-Hydrolases"/>
    <property type="match status" value="1"/>
</dbReference>
<accession>A0A2P8DPW3</accession>
<keyword evidence="1" id="KW-0378">Hydrolase</keyword>
<dbReference type="RefSeq" id="WP_106568935.1">
    <property type="nucleotide sequence ID" value="NZ_JAUVYL010000011.1"/>
</dbReference>
<gene>
    <name evidence="3" type="ORF">CLV48_11736</name>
</gene>
<evidence type="ECO:0000313" key="4">
    <source>
        <dbReference type="Proteomes" id="UP000240708"/>
    </source>
</evidence>
<dbReference type="AlphaFoldDB" id="A0A2P8DPW3"/>
<reference evidence="3 4" key="1">
    <citation type="submission" date="2018-03" db="EMBL/GenBank/DDBJ databases">
        <title>Genomic Encyclopedia of Archaeal and Bacterial Type Strains, Phase II (KMG-II): from individual species to whole genera.</title>
        <authorList>
            <person name="Goeker M."/>
        </authorList>
    </citation>
    <scope>NUCLEOTIDE SEQUENCE [LARGE SCALE GENOMIC DNA]</scope>
    <source>
        <strain evidence="3 4">DSM 28057</strain>
    </source>
</reference>
<dbReference type="EMBL" id="PYGF01000017">
    <property type="protein sequence ID" value="PSK99250.1"/>
    <property type="molecule type" value="Genomic_DNA"/>
</dbReference>
<evidence type="ECO:0000259" key="2">
    <source>
        <dbReference type="Pfam" id="PF20434"/>
    </source>
</evidence>
<evidence type="ECO:0000256" key="1">
    <source>
        <dbReference type="ARBA" id="ARBA00022801"/>
    </source>
</evidence>
<keyword evidence="4" id="KW-1185">Reference proteome</keyword>
<dbReference type="InterPro" id="IPR050300">
    <property type="entry name" value="GDXG_lipolytic_enzyme"/>
</dbReference>
<dbReference type="GO" id="GO:0016787">
    <property type="term" value="F:hydrolase activity"/>
    <property type="evidence" value="ECO:0007669"/>
    <property type="project" value="UniProtKB-KW"/>
</dbReference>
<dbReference type="Proteomes" id="UP000240708">
    <property type="component" value="Unassembled WGS sequence"/>
</dbReference>
<proteinExistence type="predicted"/>
<protein>
    <submittedName>
        <fullName evidence="3">Acetyl esterase/lipase</fullName>
    </submittedName>
</protein>
<feature type="domain" description="BD-FAE-like" evidence="2">
    <location>
        <begin position="56"/>
        <end position="251"/>
    </location>
</feature>
<dbReference type="Pfam" id="PF20434">
    <property type="entry name" value="BD-FAE"/>
    <property type="match status" value="1"/>
</dbReference>
<dbReference type="InterPro" id="IPR049492">
    <property type="entry name" value="BD-FAE-like_dom"/>
</dbReference>
<sequence>MKLHFRLEQLRSIFLVALVIFVTSCQDDDLSDSKLDPSVPYDLLDVAYGNDSRQKMDVFLPANRTSQNTKLLIWIHGGAWIDGDKAEFRNFRPWFEAVQQDYAYVSLNYRLFNAANRSNPFPRQEEDIQNALAFIRSKLKEWNVSEKVILAGGSAGGHLSLLHSYKNNDGLVKLAVGIFPPTNLLTLGNGNPLIEFLLRNMIGDPQVDKEKYENGSPVNFIRPNSVPTAFFHGDQDDIVPISQSYLLEEKLIKNGVPKTFKYYPGLGHGFPESIYREIIQMTEDFIQVHL</sequence>
<comment type="caution">
    <text evidence="3">The sequence shown here is derived from an EMBL/GenBank/DDBJ whole genome shotgun (WGS) entry which is preliminary data.</text>
</comment>
<dbReference type="OrthoDB" id="9777975at2"/>